<dbReference type="Pfam" id="PF00756">
    <property type="entry name" value="Esterase"/>
    <property type="match status" value="1"/>
</dbReference>
<dbReference type="PATRIC" id="fig|1335616.4.peg.1245"/>
<dbReference type="AlphaFoldDB" id="A0A0D0Y4H1"/>
<comment type="caution">
    <text evidence="1">The sequence shown here is derived from an EMBL/GenBank/DDBJ whole genome shotgun (WGS) entry which is preliminary data.</text>
</comment>
<protein>
    <recommendedName>
        <fullName evidence="3">Endo-1,4-beta-xylanase</fullName>
    </recommendedName>
</protein>
<dbReference type="PANTHER" id="PTHR48098">
    <property type="entry name" value="ENTEROCHELIN ESTERASE-RELATED"/>
    <property type="match status" value="1"/>
</dbReference>
<dbReference type="InterPro" id="IPR029058">
    <property type="entry name" value="AB_hydrolase_fold"/>
</dbReference>
<dbReference type="Gene3D" id="3.40.50.1820">
    <property type="entry name" value="alpha/beta hydrolase"/>
    <property type="match status" value="1"/>
</dbReference>
<dbReference type="InterPro" id="IPR000801">
    <property type="entry name" value="Esterase-like"/>
</dbReference>
<dbReference type="InterPro" id="IPR050583">
    <property type="entry name" value="Mycobacterial_A85_antigen"/>
</dbReference>
<reference evidence="1 2" key="1">
    <citation type="submission" date="2013-08" db="EMBL/GenBank/DDBJ databases">
        <title>Lactobacillus wasatchii sp. WDC04, a late gas producing bacteria isolated from aged chedder cheese.</title>
        <authorList>
            <person name="Oberg C.J."/>
            <person name="Culumber M."/>
            <person name="McMahon D.J."/>
            <person name="Broadbent J.R."/>
            <person name="Oberg T.S."/>
            <person name="Ortaki F."/>
        </authorList>
    </citation>
    <scope>NUCLEOTIDE SEQUENCE [LARGE SCALE GENOMIC DNA]</scope>
    <source>
        <strain evidence="1 2">WDC04</strain>
    </source>
</reference>
<evidence type="ECO:0000313" key="1">
    <source>
        <dbReference type="EMBL" id="KIS03168.1"/>
    </source>
</evidence>
<evidence type="ECO:0008006" key="3">
    <source>
        <dbReference type="Google" id="ProtNLM"/>
    </source>
</evidence>
<gene>
    <name evidence="1" type="ORF">WDC_1244</name>
</gene>
<evidence type="ECO:0000313" key="2">
    <source>
        <dbReference type="Proteomes" id="UP000032279"/>
    </source>
</evidence>
<organism evidence="1 2">
    <name type="scientific">Paucilactobacillus wasatchensis</name>
    <dbReference type="NCBI Taxonomy" id="1335616"/>
    <lineage>
        <taxon>Bacteria</taxon>
        <taxon>Bacillati</taxon>
        <taxon>Bacillota</taxon>
        <taxon>Bacilli</taxon>
        <taxon>Lactobacillales</taxon>
        <taxon>Lactobacillaceae</taxon>
        <taxon>Paucilactobacillus</taxon>
    </lineage>
</organism>
<name>A0A0D0Y4H1_9LACO</name>
<keyword evidence="2" id="KW-1185">Reference proteome</keyword>
<dbReference type="EMBL" id="AWTT01000029">
    <property type="protein sequence ID" value="KIS03168.1"/>
    <property type="molecule type" value="Genomic_DNA"/>
</dbReference>
<dbReference type="RefSeq" id="WP_191978655.1">
    <property type="nucleotide sequence ID" value="NZ_AWTT01000029.1"/>
</dbReference>
<sequence>MKKIPTNYQQRATESNRGDVKKISYQTNYKNQNFTKTALVYLPVGYHQSSDQKYNVLYLLHGSTMSETSFLGGVGKDQNTAFKKLLDHEIADKKMKPTIVITPTYYPNRSFVSNDYYDDNKLNLAFAANELPNDLIPVVETRFHTFAKTTNKLGLSESRQHRAFAGFSMGAITTWYVLEHQLDIFKYFIPMAGDSWTVTTDGGSVKPGQTANKLANQIKTTPYKSSDYLILASVGSIDGTSGSMSPMIKSLRDHPQQFTDSNLIYSFDANGGHDVNSVVNQSYNSMPILFRK</sequence>
<accession>A0A0D0Y4H1</accession>
<dbReference type="STRING" id="1335616.WDC_1244"/>
<dbReference type="Proteomes" id="UP000032279">
    <property type="component" value="Unassembled WGS sequence"/>
</dbReference>
<dbReference type="SUPFAM" id="SSF53474">
    <property type="entry name" value="alpha/beta-Hydrolases"/>
    <property type="match status" value="1"/>
</dbReference>
<proteinExistence type="predicted"/>